<proteinExistence type="predicted"/>
<evidence type="ECO:0000313" key="3">
    <source>
        <dbReference type="Proteomes" id="UP000634136"/>
    </source>
</evidence>
<comment type="caution">
    <text evidence="2">The sequence shown here is derived from an EMBL/GenBank/DDBJ whole genome shotgun (WGS) entry which is preliminary data.</text>
</comment>
<organism evidence="2 3">
    <name type="scientific">Senna tora</name>
    <dbReference type="NCBI Taxonomy" id="362788"/>
    <lineage>
        <taxon>Eukaryota</taxon>
        <taxon>Viridiplantae</taxon>
        <taxon>Streptophyta</taxon>
        <taxon>Embryophyta</taxon>
        <taxon>Tracheophyta</taxon>
        <taxon>Spermatophyta</taxon>
        <taxon>Magnoliopsida</taxon>
        <taxon>eudicotyledons</taxon>
        <taxon>Gunneridae</taxon>
        <taxon>Pentapetalae</taxon>
        <taxon>rosids</taxon>
        <taxon>fabids</taxon>
        <taxon>Fabales</taxon>
        <taxon>Fabaceae</taxon>
        <taxon>Caesalpinioideae</taxon>
        <taxon>Cassia clade</taxon>
        <taxon>Senna</taxon>
    </lineage>
</organism>
<name>A0A834X0H9_9FABA</name>
<keyword evidence="3" id="KW-1185">Reference proteome</keyword>
<evidence type="ECO:0000256" key="1">
    <source>
        <dbReference type="SAM" id="MobiDB-lite"/>
    </source>
</evidence>
<dbReference type="Proteomes" id="UP000634136">
    <property type="component" value="Unassembled WGS sequence"/>
</dbReference>
<protein>
    <submittedName>
        <fullName evidence="2">Uncharacterized protein</fullName>
    </submittedName>
</protein>
<gene>
    <name evidence="2" type="ORF">G2W53_010191</name>
</gene>
<dbReference type="EMBL" id="JAAIUW010000004">
    <property type="protein sequence ID" value="KAF7835332.1"/>
    <property type="molecule type" value="Genomic_DNA"/>
</dbReference>
<accession>A0A834X0H9</accession>
<evidence type="ECO:0000313" key="2">
    <source>
        <dbReference type="EMBL" id="KAF7835332.1"/>
    </source>
</evidence>
<feature type="region of interest" description="Disordered" evidence="1">
    <location>
        <begin position="16"/>
        <end position="47"/>
    </location>
</feature>
<sequence length="47" mass="5299">MTTVLLNKNAAHLHSMLQQTSHQKHTRSHTRFPTTERTTRTGGASKV</sequence>
<dbReference type="AlphaFoldDB" id="A0A834X0H9"/>
<reference evidence="2" key="1">
    <citation type="submission" date="2020-09" db="EMBL/GenBank/DDBJ databases">
        <title>Genome-Enabled Discovery of Anthraquinone Biosynthesis in Senna tora.</title>
        <authorList>
            <person name="Kang S.-H."/>
            <person name="Pandey R.P."/>
            <person name="Lee C.-M."/>
            <person name="Sim J.-S."/>
            <person name="Jeong J.-T."/>
            <person name="Choi B.-S."/>
            <person name="Jung M."/>
            <person name="Ginzburg D."/>
            <person name="Zhao K."/>
            <person name="Won S.Y."/>
            <person name="Oh T.-J."/>
            <person name="Yu Y."/>
            <person name="Kim N.-H."/>
            <person name="Lee O.R."/>
            <person name="Lee T.-H."/>
            <person name="Bashyal P."/>
            <person name="Kim T.-S."/>
            <person name="Lee W.-H."/>
            <person name="Kawkins C."/>
            <person name="Kim C.-K."/>
            <person name="Kim J.S."/>
            <person name="Ahn B.O."/>
            <person name="Rhee S.Y."/>
            <person name="Sohng J.K."/>
        </authorList>
    </citation>
    <scope>NUCLEOTIDE SEQUENCE</scope>
    <source>
        <tissue evidence="2">Leaf</tissue>
    </source>
</reference>